<dbReference type="Gene3D" id="3.40.50.1820">
    <property type="entry name" value="alpha/beta hydrolase"/>
    <property type="match status" value="1"/>
</dbReference>
<reference evidence="1 2" key="1">
    <citation type="submission" date="2021-07" db="EMBL/GenBank/DDBJ databases">
        <title>Genome data of Colletotrichum spaethianum.</title>
        <authorList>
            <person name="Utami Y.D."/>
            <person name="Hiruma K."/>
        </authorList>
    </citation>
    <scope>NUCLEOTIDE SEQUENCE [LARGE SCALE GENOMIC DNA]</scope>
    <source>
        <strain evidence="1 2">MAFF 242679</strain>
    </source>
</reference>
<accession>A0AA37LR24</accession>
<evidence type="ECO:0000313" key="1">
    <source>
        <dbReference type="EMBL" id="GJC81176.1"/>
    </source>
</evidence>
<name>A0AA37LR24_9PEZI</name>
<keyword evidence="2" id="KW-1185">Reference proteome</keyword>
<protein>
    <submittedName>
        <fullName evidence="1">Secreted lipase ARB_02369</fullName>
    </submittedName>
</protein>
<dbReference type="EMBL" id="BPPX01000006">
    <property type="protein sequence ID" value="GJC81176.1"/>
    <property type="molecule type" value="Genomic_DNA"/>
</dbReference>
<organism evidence="1 2">
    <name type="scientific">Colletotrichum liriopes</name>
    <dbReference type="NCBI Taxonomy" id="708192"/>
    <lineage>
        <taxon>Eukaryota</taxon>
        <taxon>Fungi</taxon>
        <taxon>Dikarya</taxon>
        <taxon>Ascomycota</taxon>
        <taxon>Pezizomycotina</taxon>
        <taxon>Sordariomycetes</taxon>
        <taxon>Hypocreomycetidae</taxon>
        <taxon>Glomerellales</taxon>
        <taxon>Glomerellaceae</taxon>
        <taxon>Colletotrichum</taxon>
        <taxon>Colletotrichum spaethianum species complex</taxon>
    </lineage>
</organism>
<proteinExistence type="predicted"/>
<comment type="caution">
    <text evidence="1">The sequence shown here is derived from an EMBL/GenBank/DDBJ whole genome shotgun (WGS) entry which is preliminary data.</text>
</comment>
<sequence length="130" mass="14324">MRDEGTVFFMSNAGNTATNGKVMNYFLANWWPNATEAYLKQIQTLYQNNQTAGLPFGTGDNNALYTLLKRISAVTGDYTFESLRQRLTSAAVAVPDGTAMLGEIKAATESMRMHWSRCPICGASTRATLR</sequence>
<gene>
    <name evidence="1" type="ORF">ColLi_04014</name>
</gene>
<dbReference type="Proteomes" id="UP001055172">
    <property type="component" value="Unassembled WGS sequence"/>
</dbReference>
<dbReference type="InterPro" id="IPR029058">
    <property type="entry name" value="AB_hydrolase_fold"/>
</dbReference>
<dbReference type="AlphaFoldDB" id="A0AA37LR24"/>
<evidence type="ECO:0000313" key="2">
    <source>
        <dbReference type="Proteomes" id="UP001055172"/>
    </source>
</evidence>